<dbReference type="InterPro" id="IPR000182">
    <property type="entry name" value="GNAT_dom"/>
</dbReference>
<dbReference type="InterPro" id="IPR016181">
    <property type="entry name" value="Acyl_CoA_acyltransferase"/>
</dbReference>
<gene>
    <name evidence="2" type="ORF">F3168_14070</name>
</gene>
<reference evidence="2 3" key="1">
    <citation type="submission" date="2019-09" db="EMBL/GenBank/DDBJ databases">
        <title>Polymorphobacter sp. isolated from a lake in China.</title>
        <authorList>
            <person name="Liu Z."/>
        </authorList>
    </citation>
    <scope>NUCLEOTIDE SEQUENCE [LARGE SCALE GENOMIC DNA]</scope>
    <source>
        <strain evidence="2 3">D40P</strain>
    </source>
</reference>
<organism evidence="2 3">
    <name type="scientific">Sandarakinorhabdus fusca</name>
    <dbReference type="NCBI Taxonomy" id="1439888"/>
    <lineage>
        <taxon>Bacteria</taxon>
        <taxon>Pseudomonadati</taxon>
        <taxon>Pseudomonadota</taxon>
        <taxon>Alphaproteobacteria</taxon>
        <taxon>Sphingomonadales</taxon>
        <taxon>Sphingosinicellaceae</taxon>
        <taxon>Sandarakinorhabdus</taxon>
    </lineage>
</organism>
<dbReference type="EMBL" id="WIOL01000006">
    <property type="protein sequence ID" value="MQT18377.1"/>
    <property type="molecule type" value="Genomic_DNA"/>
</dbReference>
<dbReference type="AlphaFoldDB" id="A0A7C9GQN0"/>
<proteinExistence type="predicted"/>
<dbReference type="PANTHER" id="PTHR43072">
    <property type="entry name" value="N-ACETYLTRANSFERASE"/>
    <property type="match status" value="1"/>
</dbReference>
<keyword evidence="3" id="KW-1185">Reference proteome</keyword>
<dbReference type="PANTHER" id="PTHR43072:SF8">
    <property type="entry name" value="ACYLTRANSFERASE FABY-RELATED"/>
    <property type="match status" value="1"/>
</dbReference>
<dbReference type="SUPFAM" id="SSF55729">
    <property type="entry name" value="Acyl-CoA N-acyltransferases (Nat)"/>
    <property type="match status" value="1"/>
</dbReference>
<dbReference type="PROSITE" id="PS51186">
    <property type="entry name" value="GNAT"/>
    <property type="match status" value="1"/>
</dbReference>
<feature type="domain" description="N-acetyltransferase" evidence="1">
    <location>
        <begin position="4"/>
        <end position="167"/>
    </location>
</feature>
<dbReference type="Proteomes" id="UP000481327">
    <property type="component" value="Unassembled WGS sequence"/>
</dbReference>
<dbReference type="Gene3D" id="3.40.630.30">
    <property type="match status" value="1"/>
</dbReference>
<evidence type="ECO:0000313" key="2">
    <source>
        <dbReference type="EMBL" id="MQT18377.1"/>
    </source>
</evidence>
<dbReference type="CDD" id="cd04301">
    <property type="entry name" value="NAT_SF"/>
    <property type="match status" value="1"/>
</dbReference>
<accession>A0A7C9GQN0</accession>
<evidence type="ECO:0000259" key="1">
    <source>
        <dbReference type="PROSITE" id="PS51186"/>
    </source>
</evidence>
<keyword evidence="2" id="KW-0808">Transferase</keyword>
<name>A0A7C9GQN0_9SPHN</name>
<dbReference type="Pfam" id="PF13420">
    <property type="entry name" value="Acetyltransf_4"/>
    <property type="match status" value="1"/>
</dbReference>
<sequence length="168" mass="17604">MATRMIRPALPGDAAAIAAIYAPEVLGGTATFEIDAPDATEIARRMARVAAAGWPWLVHEDAGAIGGFAYASQFRDRPAYAHSCETSVYIAPALQRRGAGRALMAALVTSAADAGFRQMIAVIGDSGNAASIGLHRACGFAEVGRLTDVGHKFGRWLDVVYMQRGIGA</sequence>
<comment type="caution">
    <text evidence="2">The sequence shown here is derived from an EMBL/GenBank/DDBJ whole genome shotgun (WGS) entry which is preliminary data.</text>
</comment>
<dbReference type="GO" id="GO:0016747">
    <property type="term" value="F:acyltransferase activity, transferring groups other than amino-acyl groups"/>
    <property type="evidence" value="ECO:0007669"/>
    <property type="project" value="InterPro"/>
</dbReference>
<evidence type="ECO:0000313" key="3">
    <source>
        <dbReference type="Proteomes" id="UP000481327"/>
    </source>
</evidence>
<protein>
    <submittedName>
        <fullName evidence="2">GNAT family N-acetyltransferase</fullName>
    </submittedName>
</protein>